<keyword evidence="2" id="KW-0812">Transmembrane</keyword>
<protein>
    <submittedName>
        <fullName evidence="3">Uncharacterized protein</fullName>
    </submittedName>
</protein>
<evidence type="ECO:0000313" key="3">
    <source>
        <dbReference type="EMBL" id="MBP2180562.1"/>
    </source>
</evidence>
<dbReference type="RefSeq" id="WP_209664100.1">
    <property type="nucleotide sequence ID" value="NZ_JAGGMS010000001.1"/>
</dbReference>
<evidence type="ECO:0000256" key="1">
    <source>
        <dbReference type="SAM" id="MobiDB-lite"/>
    </source>
</evidence>
<keyword evidence="2" id="KW-0472">Membrane</keyword>
<evidence type="ECO:0000313" key="4">
    <source>
        <dbReference type="Proteomes" id="UP000741013"/>
    </source>
</evidence>
<proteinExistence type="predicted"/>
<organism evidence="3 4">
    <name type="scientific">Amycolatopsis magusensis</name>
    <dbReference type="NCBI Taxonomy" id="882444"/>
    <lineage>
        <taxon>Bacteria</taxon>
        <taxon>Bacillati</taxon>
        <taxon>Actinomycetota</taxon>
        <taxon>Actinomycetes</taxon>
        <taxon>Pseudonocardiales</taxon>
        <taxon>Pseudonocardiaceae</taxon>
        <taxon>Amycolatopsis</taxon>
    </lineage>
</organism>
<accession>A0ABS4PMD0</accession>
<reference evidence="3 4" key="1">
    <citation type="submission" date="2021-03" db="EMBL/GenBank/DDBJ databases">
        <title>Sequencing the genomes of 1000 actinobacteria strains.</title>
        <authorList>
            <person name="Klenk H.-P."/>
        </authorList>
    </citation>
    <scope>NUCLEOTIDE SEQUENCE [LARGE SCALE GENOMIC DNA]</scope>
    <source>
        <strain evidence="3 4">DSM 45510</strain>
    </source>
</reference>
<evidence type="ECO:0000256" key="2">
    <source>
        <dbReference type="SAM" id="Phobius"/>
    </source>
</evidence>
<feature type="region of interest" description="Disordered" evidence="1">
    <location>
        <begin position="126"/>
        <end position="157"/>
    </location>
</feature>
<gene>
    <name evidence="3" type="ORF">JOM49_002088</name>
</gene>
<sequence length="280" mass="29147">MHETTGIQAEPARTRVEDIVPPDILADPLIDRAHLEQVLAAPEKFLPKPVHQAVAEPERPPQEPESRFARRSKMLGLLGAAALLTGSIAAAAMLRDRPPEHSGLGVTQPSDAGITGAAALGAFAIPSPRGPSATGPTLPATSETTPVTQPGTSPAGNPVAPVVPEAVTPAAGTSTSAPASKRELVERFYRQVDVNPSGALKMLTGAVAGEQPGDLVRAWSAMDSVRVESAREQPDGSVLALVTMLDDDGRQLRITQQLWFTGADGGLISQARLLSAQHTS</sequence>
<feature type="compositionally biased region" description="Polar residues" evidence="1">
    <location>
        <begin position="139"/>
        <end position="152"/>
    </location>
</feature>
<name>A0ABS4PMD0_9PSEU</name>
<dbReference type="EMBL" id="JAGGMS010000001">
    <property type="protein sequence ID" value="MBP2180562.1"/>
    <property type="molecule type" value="Genomic_DNA"/>
</dbReference>
<keyword evidence="4" id="KW-1185">Reference proteome</keyword>
<dbReference type="Proteomes" id="UP000741013">
    <property type="component" value="Unassembled WGS sequence"/>
</dbReference>
<keyword evidence="2" id="KW-1133">Transmembrane helix</keyword>
<feature type="transmembrane region" description="Helical" evidence="2">
    <location>
        <begin position="75"/>
        <end position="94"/>
    </location>
</feature>
<comment type="caution">
    <text evidence="3">The sequence shown here is derived from an EMBL/GenBank/DDBJ whole genome shotgun (WGS) entry which is preliminary data.</text>
</comment>